<evidence type="ECO:0000313" key="3">
    <source>
        <dbReference type="EMBL" id="PVH94168.1"/>
    </source>
</evidence>
<reference evidence="3 4" key="1">
    <citation type="journal article" date="2018" name="Sci. Rep.">
        <title>Comparative genomics provides insights into the lifestyle and reveals functional heterogeneity of dark septate endophytic fungi.</title>
        <authorList>
            <person name="Knapp D.G."/>
            <person name="Nemeth J.B."/>
            <person name="Barry K."/>
            <person name="Hainaut M."/>
            <person name="Henrissat B."/>
            <person name="Johnson J."/>
            <person name="Kuo A."/>
            <person name="Lim J.H.P."/>
            <person name="Lipzen A."/>
            <person name="Nolan M."/>
            <person name="Ohm R.A."/>
            <person name="Tamas L."/>
            <person name="Grigoriev I.V."/>
            <person name="Spatafora J.W."/>
            <person name="Nagy L.G."/>
            <person name="Kovacs G.M."/>
        </authorList>
    </citation>
    <scope>NUCLEOTIDE SEQUENCE [LARGE SCALE GENOMIC DNA]</scope>
    <source>
        <strain evidence="3 4">DSE2036</strain>
    </source>
</reference>
<keyword evidence="1" id="KW-0677">Repeat</keyword>
<dbReference type="Proteomes" id="UP000244855">
    <property type="component" value="Unassembled WGS sequence"/>
</dbReference>
<name>A0A2V1D7Y1_9PLEO</name>
<dbReference type="OrthoDB" id="20872at2759"/>
<dbReference type="InterPro" id="IPR002110">
    <property type="entry name" value="Ankyrin_rpt"/>
</dbReference>
<feature type="non-terminal residue" evidence="3">
    <location>
        <position position="102"/>
    </location>
</feature>
<dbReference type="Gene3D" id="1.25.40.20">
    <property type="entry name" value="Ankyrin repeat-containing domain"/>
    <property type="match status" value="1"/>
</dbReference>
<dbReference type="EMBL" id="KZ805547">
    <property type="protein sequence ID" value="PVH94168.1"/>
    <property type="molecule type" value="Genomic_DNA"/>
</dbReference>
<keyword evidence="4" id="KW-1185">Reference proteome</keyword>
<dbReference type="InterPro" id="IPR051631">
    <property type="entry name" value="Ankyrin-KH/SAM_domain"/>
</dbReference>
<dbReference type="PANTHER" id="PTHR23206:SF8">
    <property type="entry name" value="ANKYRIN REPEAT AND KH DOMAIN-CONTAINING 1"/>
    <property type="match status" value="1"/>
</dbReference>
<dbReference type="Pfam" id="PF12796">
    <property type="entry name" value="Ank_2"/>
    <property type="match status" value="1"/>
</dbReference>
<dbReference type="InterPro" id="IPR036770">
    <property type="entry name" value="Ankyrin_rpt-contain_sf"/>
</dbReference>
<organism evidence="3 4">
    <name type="scientific">Periconia macrospinosa</name>
    <dbReference type="NCBI Taxonomy" id="97972"/>
    <lineage>
        <taxon>Eukaryota</taxon>
        <taxon>Fungi</taxon>
        <taxon>Dikarya</taxon>
        <taxon>Ascomycota</taxon>
        <taxon>Pezizomycotina</taxon>
        <taxon>Dothideomycetes</taxon>
        <taxon>Pleosporomycetidae</taxon>
        <taxon>Pleosporales</taxon>
        <taxon>Massarineae</taxon>
        <taxon>Periconiaceae</taxon>
        <taxon>Periconia</taxon>
    </lineage>
</organism>
<evidence type="ECO:0000256" key="1">
    <source>
        <dbReference type="ARBA" id="ARBA00022737"/>
    </source>
</evidence>
<sequence>MEELLSKPDFDVDISEALWYASFSGCKEGVNLLLKWGAQANRYNDWEDEYTLQVAAKKGHCDVVKVLIRECAKIRGHEERLLHALVSACKEGHEDIVDLLLA</sequence>
<keyword evidence="2" id="KW-0040">ANK repeat</keyword>
<accession>A0A2V1D7Y1</accession>
<protein>
    <submittedName>
        <fullName evidence="3">Uncharacterized protein</fullName>
    </submittedName>
</protein>
<dbReference type="AlphaFoldDB" id="A0A2V1D7Y1"/>
<evidence type="ECO:0000256" key="2">
    <source>
        <dbReference type="ARBA" id="ARBA00023043"/>
    </source>
</evidence>
<dbReference type="PANTHER" id="PTHR23206">
    <property type="entry name" value="MASK PROTEIN"/>
    <property type="match status" value="1"/>
</dbReference>
<dbReference type="SUPFAM" id="SSF48403">
    <property type="entry name" value="Ankyrin repeat"/>
    <property type="match status" value="1"/>
</dbReference>
<evidence type="ECO:0000313" key="4">
    <source>
        <dbReference type="Proteomes" id="UP000244855"/>
    </source>
</evidence>
<gene>
    <name evidence="3" type="ORF">DM02DRAFT_573327</name>
</gene>
<proteinExistence type="predicted"/>